<proteinExistence type="predicted"/>
<dbReference type="SUPFAM" id="SSF52833">
    <property type="entry name" value="Thioredoxin-like"/>
    <property type="match status" value="1"/>
</dbReference>
<dbReference type="Pfam" id="PF00578">
    <property type="entry name" value="AhpC-TSA"/>
    <property type="match status" value="1"/>
</dbReference>
<dbReference type="InterPro" id="IPR050553">
    <property type="entry name" value="Thioredoxin_ResA/DsbE_sf"/>
</dbReference>
<evidence type="ECO:0000313" key="6">
    <source>
        <dbReference type="EMBL" id="MFC4666350.1"/>
    </source>
</evidence>
<dbReference type="Proteomes" id="UP001596020">
    <property type="component" value="Unassembled WGS sequence"/>
</dbReference>
<keyword evidence="7" id="KW-1185">Reference proteome</keyword>
<dbReference type="PROSITE" id="PS51352">
    <property type="entry name" value="THIOREDOXIN_2"/>
    <property type="match status" value="1"/>
</dbReference>
<dbReference type="Gene3D" id="3.40.30.10">
    <property type="entry name" value="Glutaredoxin"/>
    <property type="match status" value="1"/>
</dbReference>
<accession>A0ABV9K8S4</accession>
<dbReference type="InterPro" id="IPR000866">
    <property type="entry name" value="AhpC/TSA"/>
</dbReference>
<dbReference type="PANTHER" id="PTHR42852:SF6">
    <property type="entry name" value="THIOL:DISULFIDE INTERCHANGE PROTEIN DSBE"/>
    <property type="match status" value="1"/>
</dbReference>
<organism evidence="6 7">
    <name type="scientific">Falsiporphyromonas endometrii</name>
    <dbReference type="NCBI Taxonomy" id="1387297"/>
    <lineage>
        <taxon>Bacteria</taxon>
        <taxon>Pseudomonadati</taxon>
        <taxon>Bacteroidota</taxon>
        <taxon>Bacteroidia</taxon>
        <taxon>Bacteroidales</taxon>
        <taxon>Porphyromonadaceae</taxon>
        <taxon>Falsiporphyromonas</taxon>
    </lineage>
</organism>
<dbReference type="PANTHER" id="PTHR42852">
    <property type="entry name" value="THIOL:DISULFIDE INTERCHANGE PROTEIN DSBE"/>
    <property type="match status" value="1"/>
</dbReference>
<comment type="caution">
    <text evidence="6">The sequence shown here is derived from an EMBL/GenBank/DDBJ whole genome shotgun (WGS) entry which is preliminary data.</text>
</comment>
<evidence type="ECO:0000313" key="7">
    <source>
        <dbReference type="Proteomes" id="UP001596020"/>
    </source>
</evidence>
<comment type="subcellular location">
    <subcellularLocation>
        <location evidence="1">Cell envelope</location>
    </subcellularLocation>
</comment>
<dbReference type="CDD" id="cd02966">
    <property type="entry name" value="TlpA_like_family"/>
    <property type="match status" value="1"/>
</dbReference>
<keyword evidence="4" id="KW-0676">Redox-active center</keyword>
<evidence type="ECO:0000256" key="1">
    <source>
        <dbReference type="ARBA" id="ARBA00004196"/>
    </source>
</evidence>
<dbReference type="PROSITE" id="PS00194">
    <property type="entry name" value="THIOREDOXIN_1"/>
    <property type="match status" value="1"/>
</dbReference>
<dbReference type="InterPro" id="IPR017937">
    <property type="entry name" value="Thioredoxin_CS"/>
</dbReference>
<dbReference type="EMBL" id="JBHSGO010000194">
    <property type="protein sequence ID" value="MFC4666350.1"/>
    <property type="molecule type" value="Genomic_DNA"/>
</dbReference>
<dbReference type="InterPro" id="IPR013766">
    <property type="entry name" value="Thioredoxin_domain"/>
</dbReference>
<keyword evidence="3" id="KW-1015">Disulfide bond</keyword>
<feature type="domain" description="Thioredoxin" evidence="5">
    <location>
        <begin position="230"/>
        <end position="374"/>
    </location>
</feature>
<evidence type="ECO:0000256" key="4">
    <source>
        <dbReference type="ARBA" id="ARBA00023284"/>
    </source>
</evidence>
<name>A0ABV9K8S4_9PORP</name>
<evidence type="ECO:0000259" key="5">
    <source>
        <dbReference type="PROSITE" id="PS51352"/>
    </source>
</evidence>
<dbReference type="PROSITE" id="PS51257">
    <property type="entry name" value="PROKAR_LIPOPROTEIN"/>
    <property type="match status" value="1"/>
</dbReference>
<protein>
    <submittedName>
        <fullName evidence="6">TlpA family protein disulfide reductase</fullName>
    </submittedName>
</protein>
<dbReference type="RefSeq" id="WP_380079335.1">
    <property type="nucleotide sequence ID" value="NZ_JBHSGO010000194.1"/>
</dbReference>
<keyword evidence="2" id="KW-0201">Cytochrome c-type biogenesis</keyword>
<evidence type="ECO:0000256" key="2">
    <source>
        <dbReference type="ARBA" id="ARBA00022748"/>
    </source>
</evidence>
<dbReference type="InterPro" id="IPR036249">
    <property type="entry name" value="Thioredoxin-like_sf"/>
</dbReference>
<gene>
    <name evidence="6" type="ORF">ACFO3G_07045</name>
</gene>
<evidence type="ECO:0000256" key="3">
    <source>
        <dbReference type="ARBA" id="ARBA00023157"/>
    </source>
</evidence>
<reference evidence="7" key="1">
    <citation type="journal article" date="2019" name="Int. J. Syst. Evol. Microbiol.">
        <title>The Global Catalogue of Microorganisms (GCM) 10K type strain sequencing project: providing services to taxonomists for standard genome sequencing and annotation.</title>
        <authorList>
            <consortium name="The Broad Institute Genomics Platform"/>
            <consortium name="The Broad Institute Genome Sequencing Center for Infectious Disease"/>
            <person name="Wu L."/>
            <person name="Ma J."/>
        </authorList>
    </citation>
    <scope>NUCLEOTIDE SEQUENCE [LARGE SCALE GENOMIC DNA]</scope>
    <source>
        <strain evidence="7">CGMCC 4.7357</strain>
    </source>
</reference>
<sequence>MKLSRSYAGIFLLATLATGCSNNPQKTLVELSIPNSMIENETEKLYFYEEGAETPIDSVDIPASEPNASDRVVKHELSADTTKRIIASYSDLFIYLFSEPGTVKGNLKTDFSVRGTTLNDEFAEFESTLQKEMEPLQLKAEMTKREDNLTDRQKDSVYMSLENEEEALAARMYSDVISKHLNDILGAVLLEESYALLTPQQFIDFTNKSSDVVKKYPKMQDLITITKNALATSEGKPYQEVTGIDPKNEKELRLSQFVKPGNYTIVDFWASWCGPCRREIKVLQNIYNKYKNQKFQIVGVAIWDEPSKTLQAIDKLVIQWPIIFQHAERTNKKEHKYGISAIPTLILIDPNGTILVRSHSSDEIEKILKEAFEK</sequence>